<feature type="domain" description="Tyr recombinase" evidence="4">
    <location>
        <begin position="173"/>
        <end position="351"/>
    </location>
</feature>
<protein>
    <recommendedName>
        <fullName evidence="4">Tyr recombinase domain-containing protein</fullName>
    </recommendedName>
</protein>
<dbReference type="EMBL" id="SNRY01004114">
    <property type="protein sequence ID" value="KAA6318687.1"/>
    <property type="molecule type" value="Genomic_DNA"/>
</dbReference>
<dbReference type="PANTHER" id="PTHR30349">
    <property type="entry name" value="PHAGE INTEGRASE-RELATED"/>
    <property type="match status" value="1"/>
</dbReference>
<dbReference type="SUPFAM" id="SSF56349">
    <property type="entry name" value="DNA breaking-rejoining enzymes"/>
    <property type="match status" value="1"/>
</dbReference>
<comment type="caution">
    <text evidence="5">The sequence shown here is derived from an EMBL/GenBank/DDBJ whole genome shotgun (WGS) entry which is preliminary data.</text>
</comment>
<evidence type="ECO:0000259" key="4">
    <source>
        <dbReference type="PROSITE" id="PS51898"/>
    </source>
</evidence>
<evidence type="ECO:0000313" key="5">
    <source>
        <dbReference type="EMBL" id="KAA6318687.1"/>
    </source>
</evidence>
<dbReference type="Pfam" id="PF00589">
    <property type="entry name" value="Phage_integrase"/>
    <property type="match status" value="1"/>
</dbReference>
<name>A0A5J4QAK6_9ZZZZ</name>
<dbReference type="GO" id="GO:0015074">
    <property type="term" value="P:DNA integration"/>
    <property type="evidence" value="ECO:0007669"/>
    <property type="project" value="InterPro"/>
</dbReference>
<reference evidence="5" key="1">
    <citation type="submission" date="2019-03" db="EMBL/GenBank/DDBJ databases">
        <title>Single cell metagenomics reveals metabolic interactions within the superorganism composed of flagellate Streblomastix strix and complex community of Bacteroidetes bacteria on its surface.</title>
        <authorList>
            <person name="Treitli S.C."/>
            <person name="Kolisko M."/>
            <person name="Husnik F."/>
            <person name="Keeling P."/>
            <person name="Hampl V."/>
        </authorList>
    </citation>
    <scope>NUCLEOTIDE SEQUENCE</scope>
    <source>
        <strain evidence="5">STM</strain>
    </source>
</reference>
<organism evidence="5">
    <name type="scientific">termite gut metagenome</name>
    <dbReference type="NCBI Taxonomy" id="433724"/>
    <lineage>
        <taxon>unclassified sequences</taxon>
        <taxon>metagenomes</taxon>
        <taxon>organismal metagenomes</taxon>
    </lineage>
</organism>
<dbReference type="GO" id="GO:0003677">
    <property type="term" value="F:DNA binding"/>
    <property type="evidence" value="ECO:0007669"/>
    <property type="project" value="UniProtKB-KW"/>
</dbReference>
<accession>A0A5J4QAK6</accession>
<dbReference type="CDD" id="cd01185">
    <property type="entry name" value="INTN1_C_like"/>
    <property type="match status" value="1"/>
</dbReference>
<proteinExistence type="inferred from homology"/>
<dbReference type="Gene3D" id="1.10.150.130">
    <property type="match status" value="1"/>
</dbReference>
<feature type="non-terminal residue" evidence="5">
    <location>
        <position position="1"/>
    </location>
</feature>
<comment type="similarity">
    <text evidence="1">Belongs to the 'phage' integrase family.</text>
</comment>
<dbReference type="AlphaFoldDB" id="A0A5J4QAK6"/>
<dbReference type="InterPro" id="IPR050090">
    <property type="entry name" value="Tyrosine_recombinase_XerCD"/>
</dbReference>
<evidence type="ECO:0000256" key="3">
    <source>
        <dbReference type="ARBA" id="ARBA00023172"/>
    </source>
</evidence>
<evidence type="ECO:0000256" key="1">
    <source>
        <dbReference type="ARBA" id="ARBA00008857"/>
    </source>
</evidence>
<keyword evidence="2" id="KW-0238">DNA-binding</keyword>
<dbReference type="PROSITE" id="PS51898">
    <property type="entry name" value="TYR_RECOMBINASE"/>
    <property type="match status" value="1"/>
</dbReference>
<dbReference type="InterPro" id="IPR011010">
    <property type="entry name" value="DNA_brk_join_enz"/>
</dbReference>
<dbReference type="Pfam" id="PF13102">
    <property type="entry name" value="Phage_int_SAM_5"/>
    <property type="match status" value="1"/>
</dbReference>
<gene>
    <name evidence="5" type="ORF">EZS27_031340</name>
</gene>
<dbReference type="Gene3D" id="1.10.443.10">
    <property type="entry name" value="Intergrase catalytic core"/>
    <property type="match status" value="1"/>
</dbReference>
<sequence length="361" mass="41610">EWNPQAGRAIGKTASAQQLNGLLDNFRASITQHFRDISDREASVTAEKIRNAFLGLQTRNDLLLELFDRHNKSLEVQIGKDVSRDTHQKYVRTRMRLEEFMKRQYNISDINLKEINHSFLSDFEVFLKTIHSCGQNTTAKFMQRLRTVVLIAKSNGWIHADPYANYKIHREKTERDFLTEQELGSILQKKFTIKRLEQVRDIFTFSCFTGLAYIDVFNLRENNIRTVSDGSLWVIGKRVKTGVSYRVPLLDIPKMVIAKYKGTLPDGELLPIISNQKMNAYLKEIADICQIDKNLSFHMSRHTFATTVCLSQGVPIETLSQMLGHQDITTTQIYAKVTRTKINEDMTNLAKQIEGKYELAK</sequence>
<dbReference type="PANTHER" id="PTHR30349:SF64">
    <property type="entry name" value="PROPHAGE INTEGRASE INTD-RELATED"/>
    <property type="match status" value="1"/>
</dbReference>
<dbReference type="InterPro" id="IPR025269">
    <property type="entry name" value="SAM-like_dom"/>
</dbReference>
<keyword evidence="3" id="KW-0233">DNA recombination</keyword>
<dbReference type="InterPro" id="IPR010998">
    <property type="entry name" value="Integrase_recombinase_N"/>
</dbReference>
<evidence type="ECO:0000256" key="2">
    <source>
        <dbReference type="ARBA" id="ARBA00023125"/>
    </source>
</evidence>
<dbReference type="InterPro" id="IPR013762">
    <property type="entry name" value="Integrase-like_cat_sf"/>
</dbReference>
<dbReference type="InterPro" id="IPR002104">
    <property type="entry name" value="Integrase_catalytic"/>
</dbReference>
<dbReference type="GO" id="GO:0006310">
    <property type="term" value="P:DNA recombination"/>
    <property type="evidence" value="ECO:0007669"/>
    <property type="project" value="UniProtKB-KW"/>
</dbReference>